<organism evidence="4">
    <name type="scientific">Desulfitobacterium hafniense</name>
    <name type="common">Desulfitobacterium frappieri</name>
    <dbReference type="NCBI Taxonomy" id="49338"/>
    <lineage>
        <taxon>Bacteria</taxon>
        <taxon>Bacillati</taxon>
        <taxon>Bacillota</taxon>
        <taxon>Clostridia</taxon>
        <taxon>Eubacteriales</taxon>
        <taxon>Desulfitobacteriaceae</taxon>
        <taxon>Desulfitobacterium</taxon>
    </lineage>
</organism>
<dbReference type="RefSeq" id="WP_018307014.1">
    <property type="nucleotide sequence ID" value="NZ_JAYFNZ010000011.1"/>
</dbReference>
<dbReference type="InterPro" id="IPR001448">
    <property type="entry name" value="SASP_alpha/beta-type"/>
</dbReference>
<dbReference type="GO" id="GO:0003690">
    <property type="term" value="F:double-stranded DNA binding"/>
    <property type="evidence" value="ECO:0007669"/>
    <property type="project" value="InterPro"/>
</dbReference>
<evidence type="ECO:0000256" key="2">
    <source>
        <dbReference type="ARBA" id="ARBA00005442"/>
    </source>
</evidence>
<name>A0A098B340_DESHA</name>
<dbReference type="EMBL" id="LK996017">
    <property type="protein sequence ID" value="CDX02775.1"/>
    <property type="molecule type" value="Genomic_DNA"/>
</dbReference>
<accession>A0A098B340</accession>
<dbReference type="InterPro" id="IPR018126">
    <property type="entry name" value="SASP_alpha/beta-type_CS"/>
</dbReference>
<evidence type="ECO:0000256" key="3">
    <source>
        <dbReference type="ARBA" id="ARBA00023125"/>
    </source>
</evidence>
<comment type="function">
    <text evidence="1">SASP are bound to spore DNA. They are double-stranded DNA-binding proteins that cause DNA to change to an a-like conformation. They protect the DNA backbone from chemical and enzymatic cleavage and are thus involved in dormant spore's high resistance to UV light.</text>
</comment>
<dbReference type="GO" id="GO:0006265">
    <property type="term" value="P:DNA topological change"/>
    <property type="evidence" value="ECO:0007669"/>
    <property type="project" value="InterPro"/>
</dbReference>
<gene>
    <name evidence="4" type="ORF">DPCES_2888</name>
</gene>
<evidence type="ECO:0000313" key="4">
    <source>
        <dbReference type="EMBL" id="CDX02775.1"/>
    </source>
</evidence>
<proteinExistence type="inferred from homology"/>
<reference evidence="4" key="1">
    <citation type="submission" date="2014-07" db="EMBL/GenBank/DDBJ databases">
        <authorList>
            <person name="Hornung V.Bastian."/>
        </authorList>
    </citation>
    <scope>NUCLEOTIDE SEQUENCE</scope>
    <source>
        <strain evidence="4">PCE-S</strain>
    </source>
</reference>
<dbReference type="Gene3D" id="6.10.10.80">
    <property type="entry name" value="Small, acid-soluble spore protein, alpha/beta type-like"/>
    <property type="match status" value="1"/>
</dbReference>
<dbReference type="AlphaFoldDB" id="A0A098B340"/>
<dbReference type="Pfam" id="PF00269">
    <property type="entry name" value="SASP"/>
    <property type="match status" value="1"/>
</dbReference>
<keyword evidence="3" id="KW-0238">DNA-binding</keyword>
<dbReference type="PATRIC" id="fig|49338.4.peg.3104"/>
<dbReference type="PROSITE" id="PS00304">
    <property type="entry name" value="SASP_1"/>
    <property type="match status" value="1"/>
</dbReference>
<sequence>MADSKQTNQPVLSAALEQFKYEVAQEIGIANRKHKKFPNT</sequence>
<comment type="similarity">
    <text evidence="2">Belongs to the alpha/beta-type SASP family.</text>
</comment>
<protein>
    <submittedName>
        <fullName evidence="4">Small, acid-soluble spore proteins, alpha/beta type</fullName>
    </submittedName>
</protein>
<evidence type="ECO:0000256" key="1">
    <source>
        <dbReference type="ARBA" id="ARBA00003863"/>
    </source>
</evidence>
<dbReference type="InterPro" id="IPR038300">
    <property type="entry name" value="SASP_sf_alpha/beta"/>
</dbReference>